<organism evidence="2 3">
    <name type="scientific">Paenibacillus mangrovi</name>
    <dbReference type="NCBI Taxonomy" id="2931978"/>
    <lineage>
        <taxon>Bacteria</taxon>
        <taxon>Bacillati</taxon>
        <taxon>Bacillota</taxon>
        <taxon>Bacilli</taxon>
        <taxon>Bacillales</taxon>
        <taxon>Paenibacillaceae</taxon>
        <taxon>Paenibacillus</taxon>
    </lineage>
</organism>
<feature type="transmembrane region" description="Helical" evidence="1">
    <location>
        <begin position="6"/>
        <end position="27"/>
    </location>
</feature>
<feature type="transmembrane region" description="Helical" evidence="1">
    <location>
        <begin position="65"/>
        <end position="83"/>
    </location>
</feature>
<comment type="caution">
    <text evidence="2">The sequence shown here is derived from an EMBL/GenBank/DDBJ whole genome shotgun (WGS) entry which is preliminary data.</text>
</comment>
<accession>A0A9X1WW91</accession>
<gene>
    <name evidence="2" type="ORF">MUG84_25495</name>
</gene>
<evidence type="ECO:0000313" key="3">
    <source>
        <dbReference type="Proteomes" id="UP001139347"/>
    </source>
</evidence>
<dbReference type="RefSeq" id="WP_244730841.1">
    <property type="nucleotide sequence ID" value="NZ_JALIRP010000018.1"/>
</dbReference>
<feature type="transmembrane region" description="Helical" evidence="1">
    <location>
        <begin position="152"/>
        <end position="172"/>
    </location>
</feature>
<protein>
    <recommendedName>
        <fullName evidence="4">2TM domain-containing protein</fullName>
    </recommendedName>
</protein>
<keyword evidence="1" id="KW-0812">Transmembrane</keyword>
<keyword evidence="1" id="KW-1133">Transmembrane helix</keyword>
<name>A0A9X1WW91_9BACL</name>
<dbReference type="AlphaFoldDB" id="A0A9X1WW91"/>
<dbReference type="EMBL" id="JALIRP010000018">
    <property type="protein sequence ID" value="MCJ8015040.1"/>
    <property type="molecule type" value="Genomic_DNA"/>
</dbReference>
<evidence type="ECO:0000256" key="1">
    <source>
        <dbReference type="SAM" id="Phobius"/>
    </source>
</evidence>
<evidence type="ECO:0000313" key="2">
    <source>
        <dbReference type="EMBL" id="MCJ8015040.1"/>
    </source>
</evidence>
<evidence type="ECO:0008006" key="4">
    <source>
        <dbReference type="Google" id="ProtNLM"/>
    </source>
</evidence>
<sequence>MIAVMIIGCEIAFWVLVLAGLSARYVAGWKRTGALLLLATPVVDVLLILFTIMDLRNGATAEFMHGLSAIYIGVTVAFGHRMIKWADERFAYRFAGGVKPEPAPKRGKAHAKREREGWYRHVLAWFIGSILLVLMIVMVNDPSRTEALKMMPLSWGGIVAIDFLISFSYTLWPRR</sequence>
<reference evidence="2" key="1">
    <citation type="submission" date="2022-04" db="EMBL/GenBank/DDBJ databases">
        <title>Paenibacillus mangrovi sp. nov., a novel endophytic bacterium isolated from bark of Kandelia candel.</title>
        <authorList>
            <person name="Tuo L."/>
        </authorList>
    </citation>
    <scope>NUCLEOTIDE SEQUENCE</scope>
    <source>
        <strain evidence="2">KQZ6P-2</strain>
    </source>
</reference>
<feature type="transmembrane region" description="Helical" evidence="1">
    <location>
        <begin position="34"/>
        <end position="53"/>
    </location>
</feature>
<feature type="transmembrane region" description="Helical" evidence="1">
    <location>
        <begin position="122"/>
        <end position="140"/>
    </location>
</feature>
<keyword evidence="3" id="KW-1185">Reference proteome</keyword>
<keyword evidence="1" id="KW-0472">Membrane</keyword>
<dbReference type="Proteomes" id="UP001139347">
    <property type="component" value="Unassembled WGS sequence"/>
</dbReference>
<proteinExistence type="predicted"/>